<dbReference type="GO" id="GO:0051287">
    <property type="term" value="F:NAD binding"/>
    <property type="evidence" value="ECO:0007669"/>
    <property type="project" value="InterPro"/>
</dbReference>
<dbReference type="InterPro" id="IPR000534">
    <property type="entry name" value="Semialdehyde_DH_NAD-bd"/>
</dbReference>
<dbReference type="GO" id="GO:0070401">
    <property type="term" value="F:NADP+ binding"/>
    <property type="evidence" value="ECO:0007669"/>
    <property type="project" value="InterPro"/>
</dbReference>
<evidence type="ECO:0000256" key="8">
    <source>
        <dbReference type="PROSITE-ProRule" id="PRU10010"/>
    </source>
</evidence>
<dbReference type="GO" id="GO:0005737">
    <property type="term" value="C:cytoplasm"/>
    <property type="evidence" value="ECO:0007669"/>
    <property type="project" value="UniProtKB-SubCell"/>
</dbReference>
<comment type="catalytic activity">
    <reaction evidence="6 7">
        <text>N-acetyl-L-glutamate 5-semialdehyde + phosphate + NADP(+) = N-acetyl-L-glutamyl 5-phosphate + NADPH + H(+)</text>
        <dbReference type="Rhea" id="RHEA:21588"/>
        <dbReference type="ChEBI" id="CHEBI:15378"/>
        <dbReference type="ChEBI" id="CHEBI:29123"/>
        <dbReference type="ChEBI" id="CHEBI:43474"/>
        <dbReference type="ChEBI" id="CHEBI:57783"/>
        <dbReference type="ChEBI" id="CHEBI:57936"/>
        <dbReference type="ChEBI" id="CHEBI:58349"/>
        <dbReference type="EC" id="1.2.1.38"/>
    </reaction>
</comment>
<dbReference type="PROSITE" id="PS01224">
    <property type="entry name" value="ARGC"/>
    <property type="match status" value="1"/>
</dbReference>
<feature type="domain" description="Semialdehyde dehydrogenase NAD-binding" evidence="9">
    <location>
        <begin position="1"/>
        <end position="88"/>
    </location>
</feature>
<dbReference type="EMBL" id="BAVR01000022">
    <property type="protein sequence ID" value="GAE88657.1"/>
    <property type="molecule type" value="Genomic_DNA"/>
</dbReference>
<keyword evidence="4 7" id="KW-0521">NADP</keyword>
<comment type="caution">
    <text evidence="10">The sequence shown here is derived from an EMBL/GenBank/DDBJ whole genome shotgun (WGS) entry which is preliminary data.</text>
</comment>
<evidence type="ECO:0000313" key="11">
    <source>
        <dbReference type="Proteomes" id="UP000019109"/>
    </source>
</evidence>
<keyword evidence="7" id="KW-0963">Cytoplasm</keyword>
<evidence type="ECO:0000256" key="1">
    <source>
        <dbReference type="ARBA" id="ARBA00004862"/>
    </source>
</evidence>
<dbReference type="UniPathway" id="UPA00068">
    <property type="reaction ID" value="UER00108"/>
</dbReference>
<keyword evidence="11" id="KW-1185">Reference proteome</keyword>
<dbReference type="PANTHER" id="PTHR32338:SF10">
    <property type="entry name" value="N-ACETYL-GAMMA-GLUTAMYL-PHOSPHATE REDUCTASE, CHLOROPLASTIC-RELATED"/>
    <property type="match status" value="1"/>
</dbReference>
<dbReference type="CDD" id="cd23934">
    <property type="entry name" value="AGPR_1_C"/>
    <property type="match status" value="1"/>
</dbReference>
<dbReference type="InterPro" id="IPR058924">
    <property type="entry name" value="AGPR_dimerisation_dom"/>
</dbReference>
<dbReference type="SUPFAM" id="SSF55347">
    <property type="entry name" value="Glyceraldehyde-3-phosphate dehydrogenase-like, C-terminal domain"/>
    <property type="match status" value="1"/>
</dbReference>
<dbReference type="SUPFAM" id="SSF51735">
    <property type="entry name" value="NAD(P)-binding Rossmann-fold domains"/>
    <property type="match status" value="1"/>
</dbReference>
<evidence type="ECO:0000256" key="6">
    <source>
        <dbReference type="ARBA" id="ARBA00050557"/>
    </source>
</evidence>
<dbReference type="Pfam" id="PF01118">
    <property type="entry name" value="Semialdhyde_dh"/>
    <property type="match status" value="1"/>
</dbReference>
<comment type="pathway">
    <text evidence="1 7">Amino-acid biosynthesis; L-arginine biosynthesis; N(2)-acetyl-L-ornithine from L-glutamate: step 3/4.</text>
</comment>
<dbReference type="Gene3D" id="3.30.360.10">
    <property type="entry name" value="Dihydrodipicolinate Reductase, domain 2"/>
    <property type="match status" value="1"/>
</dbReference>
<protein>
    <recommendedName>
        <fullName evidence="7">N-acetyl-gamma-glutamyl-phosphate reductase</fullName>
        <shortName evidence="7">AGPR</shortName>
        <ecNumber evidence="7">1.2.1.38</ecNumber>
    </recommendedName>
    <alternativeName>
        <fullName evidence="7">N-acetyl-glutamate semialdehyde dehydrogenase</fullName>
        <shortName evidence="7">NAGSA dehydrogenase</shortName>
    </alternativeName>
</protein>
<sequence>MECDELDIDKIADKAEVFVTALPHGISKEVIPKLIEKGKRIVDHSGDFRYKSVEVYEKWYNTTHGMPHLLDLSVYGLPELHREEIKNAQIVGNPGCYPTCSILGLAPLIKNRLVDTKNIIIDAASGVSGAGRKTDLPYQFCECTENFKAYNVSTHRHTSEIEQELSLLAGEELTVSFTPHLVPMKRGMLATIYANLNCEKSTSELIELYKEYYKNEYFVRILDEGKLPETKFVAGSNFIDIGLVVDKRLNRVIVLSAIDNLGKGAAGQAVQDLNIMFGLPEHRGLENSGLYL</sequence>
<accession>W4V650</accession>
<comment type="similarity">
    <text evidence="7">Belongs to the NAGSA dehydrogenase family. Type 1 subfamily.</text>
</comment>
<keyword evidence="2 7" id="KW-0055">Arginine biosynthesis</keyword>
<dbReference type="STRING" id="1294263.JCM21531_2117"/>
<dbReference type="Proteomes" id="UP000019109">
    <property type="component" value="Unassembled WGS sequence"/>
</dbReference>
<dbReference type="Pfam" id="PF22698">
    <property type="entry name" value="Semialdhyde_dhC_1"/>
    <property type="match status" value="1"/>
</dbReference>
<evidence type="ECO:0000256" key="2">
    <source>
        <dbReference type="ARBA" id="ARBA00022571"/>
    </source>
</evidence>
<comment type="function">
    <text evidence="7">Catalyzes the NADPH-dependent reduction of N-acetyl-5-glutamyl phosphate to yield N-acetyl-L-glutamate 5-semialdehyde.</text>
</comment>
<dbReference type="InterPro" id="IPR036291">
    <property type="entry name" value="NAD(P)-bd_dom_sf"/>
</dbReference>
<dbReference type="FunFam" id="3.30.360.10:FF:000014">
    <property type="entry name" value="N-acetyl-gamma-glutamyl-phosphate reductase"/>
    <property type="match status" value="1"/>
</dbReference>
<keyword evidence="3 7" id="KW-0028">Amino-acid biosynthesis</keyword>
<dbReference type="Gene3D" id="3.40.50.720">
    <property type="entry name" value="NAD(P)-binding Rossmann-like Domain"/>
    <property type="match status" value="1"/>
</dbReference>
<keyword evidence="5 7" id="KW-0560">Oxidoreductase</keyword>
<dbReference type="InterPro" id="IPR000706">
    <property type="entry name" value="AGPR_type-1"/>
</dbReference>
<feature type="active site" evidence="7 8">
    <location>
        <position position="96"/>
    </location>
</feature>
<dbReference type="EC" id="1.2.1.38" evidence="7"/>
<dbReference type="PANTHER" id="PTHR32338">
    <property type="entry name" value="N-ACETYL-GAMMA-GLUTAMYL-PHOSPHATE REDUCTASE, CHLOROPLASTIC-RELATED-RELATED"/>
    <property type="match status" value="1"/>
</dbReference>
<reference evidence="10" key="1">
    <citation type="journal article" date="2014" name="Genome Announc.">
        <title>Draft Genome Sequence of Clostridium straminisolvens Strain JCM 21531T, Isolated from a Cellulose-Degrading Bacterial Community.</title>
        <authorList>
            <person name="Yuki M."/>
            <person name="Oshima K."/>
            <person name="Suda W."/>
            <person name="Sakamoto M."/>
            <person name="Kitamura K."/>
            <person name="Iida T."/>
            <person name="Hattori M."/>
            <person name="Ohkuma M."/>
        </authorList>
    </citation>
    <scope>NUCLEOTIDE SEQUENCE [LARGE SCALE GENOMIC DNA]</scope>
    <source>
        <strain evidence="10">JCM 21531</strain>
    </source>
</reference>
<evidence type="ECO:0000256" key="3">
    <source>
        <dbReference type="ARBA" id="ARBA00022605"/>
    </source>
</evidence>
<evidence type="ECO:0000256" key="7">
    <source>
        <dbReference type="HAMAP-Rule" id="MF_00150"/>
    </source>
</evidence>
<dbReference type="AlphaFoldDB" id="W4V650"/>
<dbReference type="GO" id="GO:0006526">
    <property type="term" value="P:L-arginine biosynthetic process"/>
    <property type="evidence" value="ECO:0007669"/>
    <property type="project" value="UniProtKB-UniRule"/>
</dbReference>
<dbReference type="SMART" id="SM00859">
    <property type="entry name" value="Semialdhyde_dh"/>
    <property type="match status" value="1"/>
</dbReference>
<organism evidence="10 11">
    <name type="scientific">Acetivibrio straminisolvens JCM 21531</name>
    <dbReference type="NCBI Taxonomy" id="1294263"/>
    <lineage>
        <taxon>Bacteria</taxon>
        <taxon>Bacillati</taxon>
        <taxon>Bacillota</taxon>
        <taxon>Clostridia</taxon>
        <taxon>Eubacteriales</taxon>
        <taxon>Oscillospiraceae</taxon>
        <taxon>Acetivibrio</taxon>
    </lineage>
</organism>
<evidence type="ECO:0000256" key="4">
    <source>
        <dbReference type="ARBA" id="ARBA00022857"/>
    </source>
</evidence>
<dbReference type="InterPro" id="IPR050085">
    <property type="entry name" value="AGPR"/>
</dbReference>
<proteinExistence type="inferred from homology"/>
<gene>
    <name evidence="7" type="primary">argC</name>
    <name evidence="10" type="ORF">JCM21531_2117</name>
</gene>
<comment type="subcellular location">
    <subcellularLocation>
        <location evidence="7">Cytoplasm</location>
    </subcellularLocation>
</comment>
<name>W4V650_9FIRM</name>
<dbReference type="CDD" id="cd17895">
    <property type="entry name" value="AGPR_1_N"/>
    <property type="match status" value="1"/>
</dbReference>
<dbReference type="GO" id="GO:0003942">
    <property type="term" value="F:N-acetyl-gamma-glutamyl-phosphate reductase activity"/>
    <property type="evidence" value="ECO:0007669"/>
    <property type="project" value="UniProtKB-UniRule"/>
</dbReference>
<evidence type="ECO:0000259" key="9">
    <source>
        <dbReference type="SMART" id="SM00859"/>
    </source>
</evidence>
<evidence type="ECO:0000313" key="10">
    <source>
        <dbReference type="EMBL" id="GAE88657.1"/>
    </source>
</evidence>
<evidence type="ECO:0000256" key="5">
    <source>
        <dbReference type="ARBA" id="ARBA00023002"/>
    </source>
</evidence>
<dbReference type="InterPro" id="IPR023013">
    <property type="entry name" value="AGPR_AS"/>
</dbReference>
<dbReference type="HAMAP" id="MF_00150">
    <property type="entry name" value="ArgC_type1"/>
    <property type="match status" value="1"/>
</dbReference>
<dbReference type="NCBIfam" id="TIGR01850">
    <property type="entry name" value="argC"/>
    <property type="match status" value="1"/>
</dbReference>